<organism evidence="3 4">
    <name type="scientific">Paracoccus subflavus</name>
    <dbReference type="NCBI Taxonomy" id="2528244"/>
    <lineage>
        <taxon>Bacteria</taxon>
        <taxon>Pseudomonadati</taxon>
        <taxon>Pseudomonadota</taxon>
        <taxon>Alphaproteobacteria</taxon>
        <taxon>Rhodobacterales</taxon>
        <taxon>Paracoccaceae</taxon>
        <taxon>Paracoccus</taxon>
    </lineage>
</organism>
<comment type="caution">
    <text evidence="3">The sequence shown here is derived from an EMBL/GenBank/DDBJ whole genome shotgun (WGS) entry which is preliminary data.</text>
</comment>
<dbReference type="RefSeq" id="WP_130991674.1">
    <property type="nucleotide sequence ID" value="NZ_SISK01000009.1"/>
</dbReference>
<dbReference type="OrthoDB" id="9801609at2"/>
<keyword evidence="3" id="KW-0808">Transferase</keyword>
<dbReference type="EMBL" id="SISK01000009">
    <property type="protein sequence ID" value="TBN38729.1"/>
    <property type="molecule type" value="Genomic_DNA"/>
</dbReference>
<evidence type="ECO:0000313" key="4">
    <source>
        <dbReference type="Proteomes" id="UP000293520"/>
    </source>
</evidence>
<dbReference type="AlphaFoldDB" id="A0A4Q9G120"/>
<dbReference type="PROSITE" id="PS51257">
    <property type="entry name" value="PROKAR_LIPOPROTEIN"/>
    <property type="match status" value="1"/>
</dbReference>
<dbReference type="Pfam" id="PF00534">
    <property type="entry name" value="Glycos_transf_1"/>
    <property type="match status" value="1"/>
</dbReference>
<feature type="region of interest" description="Disordered" evidence="1">
    <location>
        <begin position="352"/>
        <end position="371"/>
    </location>
</feature>
<protein>
    <submittedName>
        <fullName evidence="3">Glycosyltransferase family 1 protein</fullName>
    </submittedName>
</protein>
<dbReference type="Gene3D" id="3.40.50.2000">
    <property type="entry name" value="Glycogen Phosphorylase B"/>
    <property type="match status" value="1"/>
</dbReference>
<feature type="domain" description="Glycosyl transferase family 1" evidence="2">
    <location>
        <begin position="230"/>
        <end position="308"/>
    </location>
</feature>
<reference evidence="3 4" key="1">
    <citation type="submission" date="2019-02" db="EMBL/GenBank/DDBJ databases">
        <title>Paracoccus subflavus sp. nov., isolated from marine sediment of the Pacific Ocean.</title>
        <authorList>
            <person name="Zhang G."/>
        </authorList>
    </citation>
    <scope>NUCLEOTIDE SEQUENCE [LARGE SCALE GENOMIC DNA]</scope>
    <source>
        <strain evidence="3 4">GY0581</strain>
    </source>
</reference>
<sequence>MGVALRYLFLCPEVSAPSGGVAVIYACVEMLRGAGYDAAVLHARPDYRYGNTPFNPPVVFSPELEQGIALQSGRRRRLHYLAQTLGRRIVPIKAESVSVSARDVLVVPEFMIRTAAKTFPEQAKVIFSQNSFSYIDFCHKALMEGFDPDRGVICNIGINETSMDAFALMSHCPQRRIVVSPNLGLFSFGQRKRPKIAYMPRKRKRAAEFLHFMLSERGLVSDFELVSLDRMPQAEVARHLHDSLIFVSLMKEEALGFPGIEAMASGCIVVGYTGLGTEEYFTPQTGFPVREGDTAGLVMTVERVAADYRRDPAALDALRRHASELVRSRYNPEAFRSTLLAAWADIDGMARSAGPTAKDSSGLALGRKSVN</sequence>
<dbReference type="Proteomes" id="UP000293520">
    <property type="component" value="Unassembled WGS sequence"/>
</dbReference>
<accession>A0A4Q9G120</accession>
<gene>
    <name evidence="3" type="ORF">EYE42_12635</name>
</gene>
<dbReference type="InterPro" id="IPR001296">
    <property type="entry name" value="Glyco_trans_1"/>
</dbReference>
<keyword evidence="4" id="KW-1185">Reference proteome</keyword>
<evidence type="ECO:0000259" key="2">
    <source>
        <dbReference type="Pfam" id="PF00534"/>
    </source>
</evidence>
<dbReference type="GO" id="GO:0016757">
    <property type="term" value="F:glycosyltransferase activity"/>
    <property type="evidence" value="ECO:0007669"/>
    <property type="project" value="InterPro"/>
</dbReference>
<evidence type="ECO:0000256" key="1">
    <source>
        <dbReference type="SAM" id="MobiDB-lite"/>
    </source>
</evidence>
<name>A0A4Q9G120_9RHOB</name>
<dbReference type="SUPFAM" id="SSF53756">
    <property type="entry name" value="UDP-Glycosyltransferase/glycogen phosphorylase"/>
    <property type="match status" value="1"/>
</dbReference>
<evidence type="ECO:0000313" key="3">
    <source>
        <dbReference type="EMBL" id="TBN38729.1"/>
    </source>
</evidence>
<proteinExistence type="predicted"/>